<comment type="caution">
    <text evidence="2">The sequence shown here is derived from an EMBL/GenBank/DDBJ whole genome shotgun (WGS) entry which is preliminary data.</text>
</comment>
<dbReference type="EMBL" id="JAPEUV010000178">
    <property type="protein sequence ID" value="KAJ4330783.1"/>
    <property type="molecule type" value="Genomic_DNA"/>
</dbReference>
<gene>
    <name evidence="2" type="ORF">N0V87_009718</name>
</gene>
<evidence type="ECO:0000313" key="3">
    <source>
        <dbReference type="Proteomes" id="UP001140562"/>
    </source>
</evidence>
<proteinExistence type="predicted"/>
<reference evidence="2" key="1">
    <citation type="submission" date="2022-10" db="EMBL/GenBank/DDBJ databases">
        <title>Tapping the CABI collections for fungal endophytes: first genome assemblies for Collariella, Neodidymelliopsis, Ascochyta clinopodiicola, Didymella pomorum, Didymosphaeria variabile, Neocosmospora piperis and Neocucurbitaria cava.</title>
        <authorList>
            <person name="Hill R."/>
        </authorList>
    </citation>
    <scope>NUCLEOTIDE SEQUENCE</scope>
    <source>
        <strain evidence="2">IMI 360193</strain>
    </source>
</reference>
<keyword evidence="1" id="KW-0472">Membrane</keyword>
<organism evidence="2 3">
    <name type="scientific">Didymella glomerata</name>
    <dbReference type="NCBI Taxonomy" id="749621"/>
    <lineage>
        <taxon>Eukaryota</taxon>
        <taxon>Fungi</taxon>
        <taxon>Dikarya</taxon>
        <taxon>Ascomycota</taxon>
        <taxon>Pezizomycotina</taxon>
        <taxon>Dothideomycetes</taxon>
        <taxon>Pleosporomycetidae</taxon>
        <taxon>Pleosporales</taxon>
        <taxon>Pleosporineae</taxon>
        <taxon>Didymellaceae</taxon>
        <taxon>Didymella</taxon>
    </lineage>
</organism>
<evidence type="ECO:0000256" key="1">
    <source>
        <dbReference type="SAM" id="Phobius"/>
    </source>
</evidence>
<protein>
    <submittedName>
        <fullName evidence="2">Uncharacterized protein</fullName>
    </submittedName>
</protein>
<sequence>MASIQDDYSCYITIQNESSSDFLLADFGIDDNEGTWPMYQPFNTIEAHSTGTVHLKDRLGVDGSKGWVLYEVKVGDRMEQFQLRFRDPTGWSKNHFEARSSNNGRLNIEVKNWESRGHPFFVTIVVRTNPHALTAPTPIPSQADSSTGNDMHATFEIGFDYPGPGEKHPIHENIAIAAFLNSSVVFPKATTYNNLNHKQWEYFRGMIWNDDPECLLFEKSTDDNRLFGIGADWYQKFKLGDAKCMTQRSHFGDLQFLHAMGAADNEMPHTTRDRMLQWMGVMYKLACGNQGVSEDQHLREHFDESMFNRTTDPSGGTTLRDLILADRPEYRDSNIQLRALGICMHMIQDSYAMGHVQRRLLNRWDFERRDEDGYLIFRPGTWAQWGPIVSFHTYGTQDEDRHSFYDGLEGASVPDPRNISSFNRLLGARDAINACILLINAFARKQSWTQLRQDMETRVFAIDPNAKPCNSAVDNYIPGLDYTSAEQTDYTPEAMYYTGLAEKRLLLDPEAGTQSYAVMRPHVKVAWLRRLTLTVIILALLLLAMWFKGCAPAQLIHV</sequence>
<name>A0A9W9BWP3_9PLEO</name>
<dbReference type="OrthoDB" id="5423490at2759"/>
<dbReference type="Gene3D" id="2.60.270.50">
    <property type="match status" value="1"/>
</dbReference>
<keyword evidence="1" id="KW-1133">Transmembrane helix</keyword>
<dbReference type="Proteomes" id="UP001140562">
    <property type="component" value="Unassembled WGS sequence"/>
</dbReference>
<keyword evidence="3" id="KW-1185">Reference proteome</keyword>
<dbReference type="AlphaFoldDB" id="A0A9W9BWP3"/>
<feature type="transmembrane region" description="Helical" evidence="1">
    <location>
        <begin position="527"/>
        <end position="547"/>
    </location>
</feature>
<accession>A0A9W9BWP3</accession>
<keyword evidence="1" id="KW-0812">Transmembrane</keyword>
<evidence type="ECO:0000313" key="2">
    <source>
        <dbReference type="EMBL" id="KAJ4330783.1"/>
    </source>
</evidence>